<dbReference type="EMBL" id="PGFJ01000002">
    <property type="protein sequence ID" value="PJJ79109.1"/>
    <property type="molecule type" value="Genomic_DNA"/>
</dbReference>
<dbReference type="Pfam" id="PF10861">
    <property type="entry name" value="DUF2784"/>
    <property type="match status" value="1"/>
</dbReference>
<keyword evidence="1" id="KW-0472">Membrane</keyword>
<organism evidence="2 3">
    <name type="scientific">Mucilaginibacter auburnensis</name>
    <dbReference type="NCBI Taxonomy" id="1457233"/>
    <lineage>
        <taxon>Bacteria</taxon>
        <taxon>Pseudomonadati</taxon>
        <taxon>Bacteroidota</taxon>
        <taxon>Sphingobacteriia</taxon>
        <taxon>Sphingobacteriales</taxon>
        <taxon>Sphingobacteriaceae</taxon>
        <taxon>Mucilaginibacter</taxon>
    </lineage>
</organism>
<keyword evidence="1" id="KW-0812">Transmembrane</keyword>
<evidence type="ECO:0000256" key="1">
    <source>
        <dbReference type="SAM" id="Phobius"/>
    </source>
</evidence>
<dbReference type="RefSeq" id="WP_100341472.1">
    <property type="nucleotide sequence ID" value="NZ_PGFJ01000002.1"/>
</dbReference>
<evidence type="ECO:0000313" key="3">
    <source>
        <dbReference type="Proteomes" id="UP000242687"/>
    </source>
</evidence>
<name>A0A2H9VL88_9SPHI</name>
<feature type="transmembrane region" description="Helical" evidence="1">
    <location>
        <begin position="100"/>
        <end position="119"/>
    </location>
</feature>
<evidence type="ECO:0000313" key="2">
    <source>
        <dbReference type="EMBL" id="PJJ79109.1"/>
    </source>
</evidence>
<dbReference type="OrthoDB" id="9813998at2"/>
<sequence length="130" mass="14957">MIGLQLLDALLTFAHLLIVGFNLLGWMWYKTRKAHFVIVMITAACWFILGIWYGIGYCPVTDWQWQIKERLGEHNLPNSFIKYWADRITNSNVNTQLIDILTGGCFAAAFILTIYLNFIKPKRSGNAEIT</sequence>
<comment type="caution">
    <text evidence="2">The sequence shown here is derived from an EMBL/GenBank/DDBJ whole genome shotgun (WGS) entry which is preliminary data.</text>
</comment>
<accession>A0A2H9VL88</accession>
<keyword evidence="3" id="KW-1185">Reference proteome</keyword>
<dbReference type="AlphaFoldDB" id="A0A2H9VL88"/>
<feature type="transmembrane region" description="Helical" evidence="1">
    <location>
        <begin position="6"/>
        <end position="29"/>
    </location>
</feature>
<dbReference type="InterPro" id="IPR021218">
    <property type="entry name" value="DUF2784"/>
</dbReference>
<proteinExistence type="predicted"/>
<gene>
    <name evidence="2" type="ORF">CLV57_2234</name>
</gene>
<protein>
    <submittedName>
        <fullName evidence="2">Uncharacterized protein DUF2784</fullName>
    </submittedName>
</protein>
<keyword evidence="1" id="KW-1133">Transmembrane helix</keyword>
<feature type="transmembrane region" description="Helical" evidence="1">
    <location>
        <begin position="36"/>
        <end position="55"/>
    </location>
</feature>
<reference evidence="2 3" key="1">
    <citation type="submission" date="2017-11" db="EMBL/GenBank/DDBJ databases">
        <title>Genomic Encyclopedia of Archaeal and Bacterial Type Strains, Phase II (KMG-II): From Individual Species to Whole Genera.</title>
        <authorList>
            <person name="Goeker M."/>
        </authorList>
    </citation>
    <scope>NUCLEOTIDE SEQUENCE [LARGE SCALE GENOMIC DNA]</scope>
    <source>
        <strain evidence="2 3">DSM 28175</strain>
    </source>
</reference>
<dbReference type="Proteomes" id="UP000242687">
    <property type="component" value="Unassembled WGS sequence"/>
</dbReference>